<reference evidence="1" key="1">
    <citation type="submission" date="2020-06" db="EMBL/GenBank/DDBJ databases">
        <authorList>
            <consortium name="Plant Systems Biology data submission"/>
        </authorList>
    </citation>
    <scope>NUCLEOTIDE SEQUENCE</scope>
    <source>
        <strain evidence="1">D6</strain>
    </source>
</reference>
<keyword evidence="2" id="KW-1185">Reference proteome</keyword>
<evidence type="ECO:0000313" key="2">
    <source>
        <dbReference type="Proteomes" id="UP001153069"/>
    </source>
</evidence>
<evidence type="ECO:0000313" key="1">
    <source>
        <dbReference type="EMBL" id="CAB9497499.1"/>
    </source>
</evidence>
<dbReference type="Proteomes" id="UP001153069">
    <property type="component" value="Unassembled WGS sequence"/>
</dbReference>
<name>A0A9N8D7G5_9STRA</name>
<sequence>MEPGRCWVRGRCSVQSVHCAVPVPVPVPVHIEEVQASDLTLQRIATKNRGIKRETITNKRQCSSPKSPKMKAGVISIRSLAGKEALLSFSRVCPVPFRVCLAEAHTVATREHCRAEASRSAQISEDCHEAPLVGRLQGTLLDAVCRETILDLALLEGLAVEPCLPTPRAKATSSWDPAVSRPKLHEAEIGDWAG</sequence>
<gene>
    <name evidence="1" type="ORF">SEMRO_20_G014461.1</name>
</gene>
<protein>
    <submittedName>
        <fullName evidence="1">Uncharacterized protein</fullName>
    </submittedName>
</protein>
<dbReference type="AlphaFoldDB" id="A0A9N8D7G5"/>
<proteinExistence type="predicted"/>
<comment type="caution">
    <text evidence="1">The sequence shown here is derived from an EMBL/GenBank/DDBJ whole genome shotgun (WGS) entry which is preliminary data.</text>
</comment>
<dbReference type="EMBL" id="CAICTM010000020">
    <property type="protein sequence ID" value="CAB9497499.1"/>
    <property type="molecule type" value="Genomic_DNA"/>
</dbReference>
<organism evidence="1 2">
    <name type="scientific">Seminavis robusta</name>
    <dbReference type="NCBI Taxonomy" id="568900"/>
    <lineage>
        <taxon>Eukaryota</taxon>
        <taxon>Sar</taxon>
        <taxon>Stramenopiles</taxon>
        <taxon>Ochrophyta</taxon>
        <taxon>Bacillariophyta</taxon>
        <taxon>Bacillariophyceae</taxon>
        <taxon>Bacillariophycidae</taxon>
        <taxon>Naviculales</taxon>
        <taxon>Naviculaceae</taxon>
        <taxon>Seminavis</taxon>
    </lineage>
</organism>
<accession>A0A9N8D7G5</accession>